<dbReference type="CDD" id="cd07820">
    <property type="entry name" value="SRPBCC_3"/>
    <property type="match status" value="1"/>
</dbReference>
<dbReference type="AlphaFoldDB" id="A0A1G8ML61"/>
<evidence type="ECO:0000259" key="1">
    <source>
        <dbReference type="Pfam" id="PF03364"/>
    </source>
</evidence>
<sequence length="154" mass="18500">MKMYTLNSTLQLPITRDDAWGFFSDPNQLGNITPDNMSFQILDELSDPMYAGMIIRYRIQPFAGFHVHWVTEITHVREGEYFVDEQRFGPFRFWHHQHRFHEIEGGVEMRDTVHYVMPFSIFGRLVHRLAVHKRLEEIFSFRKKQLEAYFGKMD</sequence>
<keyword evidence="3" id="KW-1185">Reference proteome</keyword>
<accession>A0A1G8ML61</accession>
<dbReference type="OrthoDB" id="9793552at2"/>
<reference evidence="2 3" key="1">
    <citation type="submission" date="2016-10" db="EMBL/GenBank/DDBJ databases">
        <authorList>
            <person name="de Groot N.N."/>
        </authorList>
    </citation>
    <scope>NUCLEOTIDE SEQUENCE [LARGE SCALE GENOMIC DNA]</scope>
    <source>
        <strain evidence="2 3">DSM 21771</strain>
    </source>
</reference>
<organism evidence="2 3">
    <name type="scientific">Natribacillus halophilus</name>
    <dbReference type="NCBI Taxonomy" id="549003"/>
    <lineage>
        <taxon>Bacteria</taxon>
        <taxon>Bacillati</taxon>
        <taxon>Bacillota</taxon>
        <taxon>Bacilli</taxon>
        <taxon>Bacillales</taxon>
        <taxon>Bacillaceae</taxon>
        <taxon>Natribacillus</taxon>
    </lineage>
</organism>
<dbReference type="Proteomes" id="UP000198853">
    <property type="component" value="Unassembled WGS sequence"/>
</dbReference>
<feature type="domain" description="Coenzyme Q-binding protein COQ10 START" evidence="1">
    <location>
        <begin position="13"/>
        <end position="121"/>
    </location>
</feature>
<dbReference type="SUPFAM" id="SSF55961">
    <property type="entry name" value="Bet v1-like"/>
    <property type="match status" value="1"/>
</dbReference>
<dbReference type="EMBL" id="FNEN01000004">
    <property type="protein sequence ID" value="SDI68586.1"/>
    <property type="molecule type" value="Genomic_DNA"/>
</dbReference>
<dbReference type="Gene3D" id="3.30.530.20">
    <property type="match status" value="1"/>
</dbReference>
<gene>
    <name evidence="2" type="ORF">SAMN04488123_104226</name>
</gene>
<dbReference type="InterPro" id="IPR005031">
    <property type="entry name" value="COQ10_START"/>
</dbReference>
<protein>
    <submittedName>
        <fullName evidence="2">Ligand-binding SRPBCC domain-containing protein</fullName>
    </submittedName>
</protein>
<dbReference type="InterPro" id="IPR023393">
    <property type="entry name" value="START-like_dom_sf"/>
</dbReference>
<dbReference type="Pfam" id="PF03364">
    <property type="entry name" value="Polyketide_cyc"/>
    <property type="match status" value="1"/>
</dbReference>
<proteinExistence type="predicted"/>
<evidence type="ECO:0000313" key="2">
    <source>
        <dbReference type="EMBL" id="SDI68586.1"/>
    </source>
</evidence>
<evidence type="ECO:0000313" key="3">
    <source>
        <dbReference type="Proteomes" id="UP000198853"/>
    </source>
</evidence>
<name>A0A1G8ML61_9BACI</name>
<dbReference type="RefSeq" id="WP_090397450.1">
    <property type="nucleotide sequence ID" value="NZ_FNEN01000004.1"/>
</dbReference>